<keyword evidence="1" id="KW-0732">Signal</keyword>
<evidence type="ECO:0000256" key="1">
    <source>
        <dbReference type="SAM" id="SignalP"/>
    </source>
</evidence>
<protein>
    <recommendedName>
        <fullName evidence="2">DM13 domain-containing protein</fullName>
    </recommendedName>
</protein>
<organism evidence="3 4">
    <name type="scientific">Deinococcus irradiatisoli</name>
    <dbReference type="NCBI Taxonomy" id="2202254"/>
    <lineage>
        <taxon>Bacteria</taxon>
        <taxon>Thermotogati</taxon>
        <taxon>Deinococcota</taxon>
        <taxon>Deinococci</taxon>
        <taxon>Deinococcales</taxon>
        <taxon>Deinococcaceae</taxon>
        <taxon>Deinococcus</taxon>
    </lineage>
</organism>
<feature type="domain" description="DM13" evidence="2">
    <location>
        <begin position="54"/>
        <end position="170"/>
    </location>
</feature>
<reference evidence="3 4" key="1">
    <citation type="submission" date="2018-05" db="EMBL/GenBank/DDBJ databases">
        <title>Complete Genome Sequence of Deinococcus sp. strain 17bor-2.</title>
        <authorList>
            <person name="Srinivasan S."/>
        </authorList>
    </citation>
    <scope>NUCLEOTIDE SEQUENCE [LARGE SCALE GENOMIC DNA]</scope>
    <source>
        <strain evidence="3 4">17bor-2</strain>
    </source>
</reference>
<dbReference type="PROSITE" id="PS51549">
    <property type="entry name" value="DM13"/>
    <property type="match status" value="1"/>
</dbReference>
<feature type="chain" id="PRO_5016435780" description="DM13 domain-containing protein" evidence="1">
    <location>
        <begin position="30"/>
        <end position="170"/>
    </location>
</feature>
<name>A0A2Z3JL93_9DEIO</name>
<evidence type="ECO:0000313" key="3">
    <source>
        <dbReference type="EMBL" id="AWN22034.1"/>
    </source>
</evidence>
<dbReference type="EMBL" id="CP029494">
    <property type="protein sequence ID" value="AWN22034.1"/>
    <property type="molecule type" value="Genomic_DNA"/>
</dbReference>
<dbReference type="KEGG" id="dez:DKM44_01270"/>
<evidence type="ECO:0000259" key="2">
    <source>
        <dbReference type="PROSITE" id="PS51549"/>
    </source>
</evidence>
<gene>
    <name evidence="3" type="ORF">DKM44_01270</name>
</gene>
<dbReference type="Proteomes" id="UP000245368">
    <property type="component" value="Chromosome"/>
</dbReference>
<evidence type="ECO:0000313" key="4">
    <source>
        <dbReference type="Proteomes" id="UP000245368"/>
    </source>
</evidence>
<feature type="signal peptide" evidence="1">
    <location>
        <begin position="1"/>
        <end position="29"/>
    </location>
</feature>
<keyword evidence="4" id="KW-1185">Reference proteome</keyword>
<dbReference type="Pfam" id="PF10517">
    <property type="entry name" value="DM13"/>
    <property type="match status" value="1"/>
</dbReference>
<sequence length="170" mass="18270">MFSACSASRRPTMTIRRLNVLTFSMFLGAALVQSTDAAAPTGTMKDSTMNDHMGQSAVQGRFKSVEAPTSGQVSWSRSDEKYILTATGLKTEPAPDLQVWLYQDRGGVRKGVTNLKVAGAYFTVGTLKKFGGNFSFTVAAKALPKDLSKFNSVLLWCDQVSAAFAVAALK</sequence>
<dbReference type="AlphaFoldDB" id="A0A2Z3JL93"/>
<dbReference type="InterPro" id="IPR019545">
    <property type="entry name" value="DM13_domain"/>
</dbReference>
<dbReference type="OrthoDB" id="72745at2"/>
<accession>A0A2Z3JL93</accession>
<proteinExistence type="predicted"/>